<dbReference type="Pfam" id="PF02563">
    <property type="entry name" value="Poly_export"/>
    <property type="match status" value="1"/>
</dbReference>
<gene>
    <name evidence="4" type="ORF">ACFOD3_26855</name>
</gene>
<evidence type="ECO:0000259" key="3">
    <source>
        <dbReference type="Pfam" id="PF02563"/>
    </source>
</evidence>
<reference evidence="5" key="1">
    <citation type="journal article" date="2019" name="Int. J. Syst. Evol. Microbiol.">
        <title>The Global Catalogue of Microorganisms (GCM) 10K type strain sequencing project: providing services to taxonomists for standard genome sequencing and annotation.</title>
        <authorList>
            <consortium name="The Broad Institute Genomics Platform"/>
            <consortium name="The Broad Institute Genome Sequencing Center for Infectious Disease"/>
            <person name="Wu L."/>
            <person name="Ma J."/>
        </authorList>
    </citation>
    <scope>NUCLEOTIDE SEQUENCE [LARGE SCALE GENOMIC DNA]</scope>
    <source>
        <strain evidence="5">CGMCC 1.16855</strain>
    </source>
</reference>
<feature type="signal peptide" evidence="2">
    <location>
        <begin position="1"/>
        <end position="25"/>
    </location>
</feature>
<name>A0ABV7C498_9PROT</name>
<dbReference type="RefSeq" id="WP_246603307.1">
    <property type="nucleotide sequence ID" value="NZ_JAFNJS010000012.1"/>
</dbReference>
<dbReference type="PANTHER" id="PTHR33619:SF3">
    <property type="entry name" value="POLYSACCHARIDE EXPORT PROTEIN GFCE-RELATED"/>
    <property type="match status" value="1"/>
</dbReference>
<dbReference type="Gene3D" id="3.30.1950.10">
    <property type="entry name" value="wza like domain"/>
    <property type="match status" value="1"/>
</dbReference>
<dbReference type="InterPro" id="IPR049712">
    <property type="entry name" value="Poly_export"/>
</dbReference>
<evidence type="ECO:0000256" key="1">
    <source>
        <dbReference type="ARBA" id="ARBA00022729"/>
    </source>
</evidence>
<evidence type="ECO:0000313" key="4">
    <source>
        <dbReference type="EMBL" id="MFC3003543.1"/>
    </source>
</evidence>
<feature type="chain" id="PRO_5047459848" evidence="2">
    <location>
        <begin position="26"/>
        <end position="190"/>
    </location>
</feature>
<proteinExistence type="predicted"/>
<dbReference type="PROSITE" id="PS51257">
    <property type="entry name" value="PROKAR_LIPOPROTEIN"/>
    <property type="match status" value="1"/>
</dbReference>
<keyword evidence="1 2" id="KW-0732">Signal</keyword>
<accession>A0ABV7C498</accession>
<evidence type="ECO:0000313" key="5">
    <source>
        <dbReference type="Proteomes" id="UP001595420"/>
    </source>
</evidence>
<comment type="caution">
    <text evidence="4">The sequence shown here is derived from an EMBL/GenBank/DDBJ whole genome shotgun (WGS) entry which is preliminary data.</text>
</comment>
<dbReference type="Proteomes" id="UP001595420">
    <property type="component" value="Unassembled WGS sequence"/>
</dbReference>
<organism evidence="4 5">
    <name type="scientific">Falsiroseomonas tokyonensis</name>
    <dbReference type="NCBI Taxonomy" id="430521"/>
    <lineage>
        <taxon>Bacteria</taxon>
        <taxon>Pseudomonadati</taxon>
        <taxon>Pseudomonadota</taxon>
        <taxon>Alphaproteobacteria</taxon>
        <taxon>Acetobacterales</taxon>
        <taxon>Roseomonadaceae</taxon>
        <taxon>Falsiroseomonas</taxon>
    </lineage>
</organism>
<keyword evidence="5" id="KW-1185">Reference proteome</keyword>
<dbReference type="EMBL" id="JBHRSB010000012">
    <property type="protein sequence ID" value="MFC3003543.1"/>
    <property type="molecule type" value="Genomic_DNA"/>
</dbReference>
<dbReference type="InterPro" id="IPR003715">
    <property type="entry name" value="Poly_export_N"/>
</dbReference>
<dbReference type="PANTHER" id="PTHR33619">
    <property type="entry name" value="POLYSACCHARIDE EXPORT PROTEIN GFCE-RELATED"/>
    <property type="match status" value="1"/>
</dbReference>
<sequence>MPGRRHVLLAAPVLAGLLSACTSPGANLPILSEHTGGAYRLGPGDQLRVIVANDPELTREFRVSDTGAIAMPMVGSIPIAGRTTEQAATAIEQAMIQRELYNEPSVAVEVVTYRPIFVLGMVERGGQTPYQPGMTVLSAVAVVGGFNYRAVTDYVGISRITEDGRAREFRGTRQSLLLPGDVVNVFERTL</sequence>
<protein>
    <submittedName>
        <fullName evidence="4">Polysaccharide biosynthesis/export family protein</fullName>
    </submittedName>
</protein>
<evidence type="ECO:0000256" key="2">
    <source>
        <dbReference type="SAM" id="SignalP"/>
    </source>
</evidence>
<feature type="domain" description="Polysaccharide export protein N-terminal" evidence="3">
    <location>
        <begin position="37"/>
        <end position="110"/>
    </location>
</feature>